<keyword evidence="3" id="KW-0540">Nuclease</keyword>
<accession>A0A2I0V741</accession>
<dbReference type="InterPro" id="IPR025558">
    <property type="entry name" value="DUF4283"/>
</dbReference>
<reference evidence="3 4" key="1">
    <citation type="journal article" date="2016" name="Sci. Rep.">
        <title>The Dendrobium catenatum Lindl. genome sequence provides insights into polysaccharide synthase, floral development and adaptive evolution.</title>
        <authorList>
            <person name="Zhang G.Q."/>
            <person name="Xu Q."/>
            <person name="Bian C."/>
            <person name="Tsai W.C."/>
            <person name="Yeh C.M."/>
            <person name="Liu K.W."/>
            <person name="Yoshida K."/>
            <person name="Zhang L.S."/>
            <person name="Chang S.B."/>
            <person name="Chen F."/>
            <person name="Shi Y."/>
            <person name="Su Y.Y."/>
            <person name="Zhang Y.Q."/>
            <person name="Chen L.J."/>
            <person name="Yin Y."/>
            <person name="Lin M."/>
            <person name="Huang H."/>
            <person name="Deng H."/>
            <person name="Wang Z.W."/>
            <person name="Zhu S.L."/>
            <person name="Zhao X."/>
            <person name="Deng C."/>
            <person name="Niu S.C."/>
            <person name="Huang J."/>
            <person name="Wang M."/>
            <person name="Liu G.H."/>
            <person name="Yang H.J."/>
            <person name="Xiao X.J."/>
            <person name="Hsiao Y.Y."/>
            <person name="Wu W.L."/>
            <person name="Chen Y.Y."/>
            <person name="Mitsuda N."/>
            <person name="Ohme-Takagi M."/>
            <person name="Luo Y.B."/>
            <person name="Van de Peer Y."/>
            <person name="Liu Z.J."/>
        </authorList>
    </citation>
    <scope>NUCLEOTIDE SEQUENCE [LARGE SCALE GENOMIC DNA]</scope>
    <source>
        <tissue evidence="3">The whole plant</tissue>
    </source>
</reference>
<feature type="region of interest" description="Disordered" evidence="1">
    <location>
        <begin position="265"/>
        <end position="315"/>
    </location>
</feature>
<feature type="compositionally biased region" description="Low complexity" evidence="1">
    <location>
        <begin position="364"/>
        <end position="377"/>
    </location>
</feature>
<dbReference type="PANTHER" id="PTHR31286">
    <property type="entry name" value="GLYCINE-RICH CELL WALL STRUCTURAL PROTEIN 1.8-LIKE"/>
    <property type="match status" value="1"/>
</dbReference>
<dbReference type="AlphaFoldDB" id="A0A2I0V741"/>
<dbReference type="GO" id="GO:0004527">
    <property type="term" value="F:exonuclease activity"/>
    <property type="evidence" value="ECO:0007669"/>
    <property type="project" value="UniProtKB-KW"/>
</dbReference>
<protein>
    <submittedName>
        <fullName evidence="3">RNA exonuclease 1</fullName>
    </submittedName>
</protein>
<keyword evidence="4" id="KW-1185">Reference proteome</keyword>
<organism evidence="3 4">
    <name type="scientific">Dendrobium catenatum</name>
    <dbReference type="NCBI Taxonomy" id="906689"/>
    <lineage>
        <taxon>Eukaryota</taxon>
        <taxon>Viridiplantae</taxon>
        <taxon>Streptophyta</taxon>
        <taxon>Embryophyta</taxon>
        <taxon>Tracheophyta</taxon>
        <taxon>Spermatophyta</taxon>
        <taxon>Magnoliopsida</taxon>
        <taxon>Liliopsida</taxon>
        <taxon>Asparagales</taxon>
        <taxon>Orchidaceae</taxon>
        <taxon>Epidendroideae</taxon>
        <taxon>Malaxideae</taxon>
        <taxon>Dendrobiinae</taxon>
        <taxon>Dendrobium</taxon>
    </lineage>
</organism>
<reference evidence="3 4" key="2">
    <citation type="journal article" date="2017" name="Nature">
        <title>The Apostasia genome and the evolution of orchids.</title>
        <authorList>
            <person name="Zhang G.Q."/>
            <person name="Liu K.W."/>
            <person name="Li Z."/>
            <person name="Lohaus R."/>
            <person name="Hsiao Y.Y."/>
            <person name="Niu S.C."/>
            <person name="Wang J.Y."/>
            <person name="Lin Y.C."/>
            <person name="Xu Q."/>
            <person name="Chen L.J."/>
            <person name="Yoshida K."/>
            <person name="Fujiwara S."/>
            <person name="Wang Z.W."/>
            <person name="Zhang Y.Q."/>
            <person name="Mitsuda N."/>
            <person name="Wang M."/>
            <person name="Liu G.H."/>
            <person name="Pecoraro L."/>
            <person name="Huang H.X."/>
            <person name="Xiao X.J."/>
            <person name="Lin M."/>
            <person name="Wu X.Y."/>
            <person name="Wu W.L."/>
            <person name="Chen Y.Y."/>
            <person name="Chang S.B."/>
            <person name="Sakamoto S."/>
            <person name="Ohme-Takagi M."/>
            <person name="Yagi M."/>
            <person name="Zeng S.J."/>
            <person name="Shen C.Y."/>
            <person name="Yeh C.M."/>
            <person name="Luo Y.B."/>
            <person name="Tsai W.C."/>
            <person name="Van de Peer Y."/>
            <person name="Liu Z.J."/>
        </authorList>
    </citation>
    <scope>NUCLEOTIDE SEQUENCE [LARGE SCALE GENOMIC DNA]</scope>
    <source>
        <tissue evidence="3">The whole plant</tissue>
    </source>
</reference>
<dbReference type="Proteomes" id="UP000233837">
    <property type="component" value="Unassembled WGS sequence"/>
</dbReference>
<dbReference type="EMBL" id="KZ504138">
    <property type="protein sequence ID" value="PKU59224.1"/>
    <property type="molecule type" value="Genomic_DNA"/>
</dbReference>
<dbReference type="InterPro" id="IPR040256">
    <property type="entry name" value="At4g02000-like"/>
</dbReference>
<feature type="compositionally biased region" description="Basic residues" evidence="1">
    <location>
        <begin position="378"/>
        <end position="395"/>
    </location>
</feature>
<keyword evidence="3" id="KW-0378">Hydrolase</keyword>
<feature type="compositionally biased region" description="Basic residues" evidence="1">
    <location>
        <begin position="269"/>
        <end position="281"/>
    </location>
</feature>
<feature type="domain" description="DUF4283" evidence="2">
    <location>
        <begin position="66"/>
        <end position="147"/>
    </location>
</feature>
<dbReference type="STRING" id="906689.A0A2I0V741"/>
<evidence type="ECO:0000313" key="3">
    <source>
        <dbReference type="EMBL" id="PKU59224.1"/>
    </source>
</evidence>
<evidence type="ECO:0000313" key="4">
    <source>
        <dbReference type="Proteomes" id="UP000233837"/>
    </source>
</evidence>
<feature type="region of interest" description="Disordered" evidence="1">
    <location>
        <begin position="344"/>
        <end position="395"/>
    </location>
</feature>
<sequence>MASAFPTSDFPPLGSSAGGKAPIVPRDWSNVFAPAKDSPKAFNFSHFPEEPEVIPFSGEKLLQGGEDWKLCLVGYSIGRRPYYEALLGAIKKTWKLIGSVQLLSLSDGFFLLRFSCNEDLEMAWSRGVWFLLGKPFVLQKWHPKFKPLKEDFKTVPIWVKIHDLPLACWNSEGISRIASKIGVPIAADSLTEQKSRLTFARVCVLVDCSATYPEEIKVSLDGDVVCLKVQYEWRPFPCSHCKSLMHFSSSCPSKPEVVLNEENVEKRGRSFSRRPHNRKQSKNQQPVNLPIPNLNSPNNATSSSTSSLPLINNPAPKVTVSPNRFDALNLEEDSQSQTYVNEEYEDISVPDKADGGGDLQHYVSNKPQSKQSSPASKKTAKGKQVKKTQKQSKTK</sequence>
<feature type="compositionally biased region" description="Low complexity" evidence="1">
    <location>
        <begin position="286"/>
        <end position="314"/>
    </location>
</feature>
<dbReference type="Pfam" id="PF14111">
    <property type="entry name" value="DUF4283"/>
    <property type="match status" value="1"/>
</dbReference>
<evidence type="ECO:0000256" key="1">
    <source>
        <dbReference type="SAM" id="MobiDB-lite"/>
    </source>
</evidence>
<proteinExistence type="predicted"/>
<keyword evidence="3" id="KW-0269">Exonuclease</keyword>
<evidence type="ECO:0000259" key="2">
    <source>
        <dbReference type="Pfam" id="PF14111"/>
    </source>
</evidence>
<gene>
    <name evidence="3" type="ORF">MA16_Dca022586</name>
</gene>
<name>A0A2I0V741_9ASPA</name>
<dbReference type="PANTHER" id="PTHR31286:SF180">
    <property type="entry name" value="OS10G0362600 PROTEIN"/>
    <property type="match status" value="1"/>
</dbReference>